<dbReference type="InterPro" id="IPR029057">
    <property type="entry name" value="PRTase-like"/>
</dbReference>
<gene>
    <name evidence="2" type="ORF">A3G31_01610</name>
</gene>
<evidence type="ECO:0000313" key="3">
    <source>
        <dbReference type="Proteomes" id="UP000178082"/>
    </source>
</evidence>
<dbReference type="AlphaFoldDB" id="A0A1F7SNY8"/>
<dbReference type="PANTHER" id="PTHR47505:SF1">
    <property type="entry name" value="DNA UTILIZATION PROTEIN YHGH"/>
    <property type="match status" value="1"/>
</dbReference>
<feature type="non-terminal residue" evidence="2">
    <location>
        <position position="181"/>
    </location>
</feature>
<evidence type="ECO:0000313" key="2">
    <source>
        <dbReference type="EMBL" id="OGL55486.1"/>
    </source>
</evidence>
<organism evidence="2 3">
    <name type="scientific">Candidatus Schekmanbacteria bacterium RIFCSPLOWO2_12_FULL_38_15</name>
    <dbReference type="NCBI Taxonomy" id="1817883"/>
    <lineage>
        <taxon>Bacteria</taxon>
        <taxon>Candidatus Schekmaniibacteriota</taxon>
    </lineage>
</organism>
<reference evidence="2 3" key="1">
    <citation type="journal article" date="2016" name="Nat. Commun.">
        <title>Thousands of microbial genomes shed light on interconnected biogeochemical processes in an aquifer system.</title>
        <authorList>
            <person name="Anantharaman K."/>
            <person name="Brown C.T."/>
            <person name="Hug L.A."/>
            <person name="Sharon I."/>
            <person name="Castelle C.J."/>
            <person name="Probst A.J."/>
            <person name="Thomas B.C."/>
            <person name="Singh A."/>
            <person name="Wilkins M.J."/>
            <person name="Karaoz U."/>
            <person name="Brodie E.L."/>
            <person name="Williams K.H."/>
            <person name="Hubbard S.S."/>
            <person name="Banfield J.F."/>
        </authorList>
    </citation>
    <scope>NUCLEOTIDE SEQUENCE [LARGE SCALE GENOMIC DNA]</scope>
</reference>
<dbReference type="InterPro" id="IPR051910">
    <property type="entry name" value="ComF/GntX_DNA_util-trans"/>
</dbReference>
<dbReference type="SUPFAM" id="SSF53271">
    <property type="entry name" value="PRTase-like"/>
    <property type="match status" value="1"/>
</dbReference>
<dbReference type="InterPro" id="IPR044005">
    <property type="entry name" value="DZR_2"/>
</dbReference>
<dbReference type="Pfam" id="PF18912">
    <property type="entry name" value="DZR_2"/>
    <property type="match status" value="1"/>
</dbReference>
<dbReference type="Proteomes" id="UP000178082">
    <property type="component" value="Unassembled WGS sequence"/>
</dbReference>
<protein>
    <recommendedName>
        <fullName evidence="1">Double zinc ribbon domain-containing protein</fullName>
    </recommendedName>
</protein>
<accession>A0A1F7SNY8</accession>
<dbReference type="PANTHER" id="PTHR47505">
    <property type="entry name" value="DNA UTILIZATION PROTEIN YHGH"/>
    <property type="match status" value="1"/>
</dbReference>
<feature type="domain" description="Double zinc ribbon" evidence="1">
    <location>
        <begin position="13"/>
        <end position="77"/>
    </location>
</feature>
<comment type="caution">
    <text evidence="2">The sequence shown here is derived from an EMBL/GenBank/DDBJ whole genome shotgun (WGS) entry which is preliminary data.</text>
</comment>
<evidence type="ECO:0000259" key="1">
    <source>
        <dbReference type="Pfam" id="PF18912"/>
    </source>
</evidence>
<sequence>MFSYLISLLSSFTDFLYPPFCLVCKEDTSGDGSKYICESCLDQIKEINPPFCAKCGRGFVSKNALEGIEKPVCGKCQNKGNRIRYDAILGLGEYAGTLKEIIHIYKYNKKEQLKDILSEIMIKRIKGEPEFLKADVLIPVPLHWIKKRSRGFNQSEELGRCISESLKIPMKSLLKRKRNTK</sequence>
<proteinExistence type="predicted"/>
<dbReference type="STRING" id="1817883.A3G31_01610"/>
<name>A0A1F7SNY8_9BACT</name>
<dbReference type="EMBL" id="MGDI01000001">
    <property type="protein sequence ID" value="OGL55486.1"/>
    <property type="molecule type" value="Genomic_DNA"/>
</dbReference>